<evidence type="ECO:0000256" key="3">
    <source>
        <dbReference type="ARBA" id="ARBA00035643"/>
    </source>
</evidence>
<feature type="compositionally biased region" description="Low complexity" evidence="4">
    <location>
        <begin position="284"/>
        <end position="301"/>
    </location>
</feature>
<protein>
    <submittedName>
        <fullName evidence="5">Gas vesicle protein</fullName>
    </submittedName>
</protein>
<keyword evidence="1" id="KW-0304">Gas vesicle</keyword>
<organism evidence="5 6">
    <name type="scientific">Streptomyces sulfonofaciens</name>
    <dbReference type="NCBI Taxonomy" id="68272"/>
    <lineage>
        <taxon>Bacteria</taxon>
        <taxon>Bacillati</taxon>
        <taxon>Actinomycetota</taxon>
        <taxon>Actinomycetes</taxon>
        <taxon>Kitasatosporales</taxon>
        <taxon>Streptomycetaceae</taxon>
        <taxon>Streptomyces</taxon>
    </lineage>
</organism>
<evidence type="ECO:0000256" key="2">
    <source>
        <dbReference type="ARBA" id="ARBA00035108"/>
    </source>
</evidence>
<dbReference type="GO" id="GO:0031412">
    <property type="term" value="P:gas vesicle organization"/>
    <property type="evidence" value="ECO:0007669"/>
    <property type="project" value="InterPro"/>
</dbReference>
<dbReference type="PANTHER" id="PTHR36852:SF1">
    <property type="entry name" value="PROTEIN GVPL 2"/>
    <property type="match status" value="1"/>
</dbReference>
<dbReference type="Pfam" id="PF06386">
    <property type="entry name" value="GvpL_GvpF"/>
    <property type="match status" value="1"/>
</dbReference>
<dbReference type="GO" id="GO:0031411">
    <property type="term" value="C:gas vesicle"/>
    <property type="evidence" value="ECO:0007669"/>
    <property type="project" value="UniProtKB-SubCell"/>
</dbReference>
<comment type="caution">
    <text evidence="5">The sequence shown here is derived from an EMBL/GenBank/DDBJ whole genome shotgun (WGS) entry which is preliminary data.</text>
</comment>
<dbReference type="PANTHER" id="PTHR36852">
    <property type="entry name" value="PROTEIN GVPL 2"/>
    <property type="match status" value="1"/>
</dbReference>
<feature type="region of interest" description="Disordered" evidence="4">
    <location>
        <begin position="255"/>
        <end position="315"/>
    </location>
</feature>
<name>A0A919L509_9ACTN</name>
<gene>
    <name evidence="5" type="ORF">GCM10018793_47480</name>
</gene>
<feature type="region of interest" description="Disordered" evidence="4">
    <location>
        <begin position="135"/>
        <end position="158"/>
    </location>
</feature>
<feature type="compositionally biased region" description="Basic and acidic residues" evidence="4">
    <location>
        <begin position="148"/>
        <end position="158"/>
    </location>
</feature>
<evidence type="ECO:0000256" key="1">
    <source>
        <dbReference type="ARBA" id="ARBA00022987"/>
    </source>
</evidence>
<dbReference type="AlphaFoldDB" id="A0A919L509"/>
<reference evidence="5" key="1">
    <citation type="journal article" date="2014" name="Int. J. Syst. Evol. Microbiol.">
        <title>Complete genome sequence of Corynebacterium casei LMG S-19264T (=DSM 44701T), isolated from a smear-ripened cheese.</title>
        <authorList>
            <consortium name="US DOE Joint Genome Institute (JGI-PGF)"/>
            <person name="Walter F."/>
            <person name="Albersmeier A."/>
            <person name="Kalinowski J."/>
            <person name="Ruckert C."/>
        </authorList>
    </citation>
    <scope>NUCLEOTIDE SEQUENCE</scope>
    <source>
        <strain evidence="5">JCM 5069</strain>
    </source>
</reference>
<evidence type="ECO:0000313" key="5">
    <source>
        <dbReference type="EMBL" id="GHH84072.1"/>
    </source>
</evidence>
<dbReference type="Proteomes" id="UP000603708">
    <property type="component" value="Unassembled WGS sequence"/>
</dbReference>
<dbReference type="RefSeq" id="WP_189935327.1">
    <property type="nucleotide sequence ID" value="NZ_BNCD01000015.1"/>
</dbReference>
<proteinExistence type="inferred from homology"/>
<sequence>MSGSWYVYAVCRPFDEPLDSGLTGVAGAPPELLRHRDLVAVVGEVPEGDFCEAALRARLEDLDWLAATARRHDEVLAALSRVTSPLPLRLATVFHARDGVREMLHSRYDDFENLLERLAGRVEWGVKVYAEPAADAGRAAGGGPDRPASGRDYLRRRRAERDGRERSWQYAEEFAGRLRRVLAGHSAAERLHRPQSAELSGAPGRNVLNAAYLVDRERAAEFAEAVRRADGEAPGLRVELTGPWAAYSFGAADSADADAADAADSAESGESAESGGPDGTGQEGVRPTAAAVPAPRPARAGAGRDGTARTGLEPR</sequence>
<keyword evidence="6" id="KW-1185">Reference proteome</keyword>
<evidence type="ECO:0000313" key="6">
    <source>
        <dbReference type="Proteomes" id="UP000603708"/>
    </source>
</evidence>
<comment type="subcellular location">
    <subcellularLocation>
        <location evidence="2">Gas vesicle</location>
    </subcellularLocation>
</comment>
<evidence type="ECO:0000256" key="4">
    <source>
        <dbReference type="SAM" id="MobiDB-lite"/>
    </source>
</evidence>
<dbReference type="InterPro" id="IPR009430">
    <property type="entry name" value="GvpL/GvpF"/>
</dbReference>
<comment type="similarity">
    <text evidence="3">Belongs to the gas vesicle GvpF/GvpL family.</text>
</comment>
<dbReference type="EMBL" id="BNCD01000015">
    <property type="protein sequence ID" value="GHH84072.1"/>
    <property type="molecule type" value="Genomic_DNA"/>
</dbReference>
<accession>A0A919L509</accession>
<feature type="compositionally biased region" description="Low complexity" evidence="4">
    <location>
        <begin position="262"/>
        <end position="275"/>
    </location>
</feature>
<reference evidence="5" key="2">
    <citation type="submission" date="2020-09" db="EMBL/GenBank/DDBJ databases">
        <authorList>
            <person name="Sun Q."/>
            <person name="Ohkuma M."/>
        </authorList>
    </citation>
    <scope>NUCLEOTIDE SEQUENCE</scope>
    <source>
        <strain evidence="5">JCM 5069</strain>
    </source>
</reference>